<organism evidence="2 3">
    <name type="scientific">Candidatus Roizmanbacteria bacterium RIFCSPHIGHO2_02_FULL_38_11</name>
    <dbReference type="NCBI Taxonomy" id="1802039"/>
    <lineage>
        <taxon>Bacteria</taxon>
        <taxon>Candidatus Roizmaniibacteriota</taxon>
    </lineage>
</organism>
<keyword evidence="1" id="KW-1133">Transmembrane helix</keyword>
<evidence type="ECO:0000313" key="2">
    <source>
        <dbReference type="EMBL" id="OGK24834.1"/>
    </source>
</evidence>
<evidence type="ECO:0008006" key="4">
    <source>
        <dbReference type="Google" id="ProtNLM"/>
    </source>
</evidence>
<name>A0A1F7H1L0_9BACT</name>
<protein>
    <recommendedName>
        <fullName evidence="4">POTRA domain-containing protein</fullName>
    </recommendedName>
</protein>
<gene>
    <name evidence="2" type="ORF">A3C25_03915</name>
</gene>
<keyword evidence="1" id="KW-0472">Membrane</keyword>
<proteinExistence type="predicted"/>
<dbReference type="Proteomes" id="UP000177913">
    <property type="component" value="Unassembled WGS sequence"/>
</dbReference>
<reference evidence="2 3" key="1">
    <citation type="journal article" date="2016" name="Nat. Commun.">
        <title>Thousands of microbial genomes shed light on interconnected biogeochemical processes in an aquifer system.</title>
        <authorList>
            <person name="Anantharaman K."/>
            <person name="Brown C.T."/>
            <person name="Hug L.A."/>
            <person name="Sharon I."/>
            <person name="Castelle C.J."/>
            <person name="Probst A.J."/>
            <person name="Thomas B.C."/>
            <person name="Singh A."/>
            <person name="Wilkins M.J."/>
            <person name="Karaoz U."/>
            <person name="Brodie E.L."/>
            <person name="Williams K.H."/>
            <person name="Hubbard S.S."/>
            <person name="Banfield J.F."/>
        </authorList>
    </citation>
    <scope>NUCLEOTIDE SEQUENCE [LARGE SCALE GENOMIC DNA]</scope>
</reference>
<dbReference type="AlphaFoldDB" id="A0A1F7H1L0"/>
<dbReference type="EMBL" id="MFZO01000027">
    <property type="protein sequence ID" value="OGK24834.1"/>
    <property type="molecule type" value="Genomic_DNA"/>
</dbReference>
<comment type="caution">
    <text evidence="2">The sequence shown here is derived from an EMBL/GenBank/DDBJ whole genome shotgun (WGS) entry which is preliminary data.</text>
</comment>
<keyword evidence="1" id="KW-0812">Transmembrane</keyword>
<feature type="transmembrane region" description="Helical" evidence="1">
    <location>
        <begin position="20"/>
        <end position="38"/>
    </location>
</feature>
<sequence length="252" mass="29377">MPQRSSYKPFFQTIPPKVKIYLFITALALIGFLTLKYTNTYFQIKTILVEGNIPGNQIKGLENLKGQSLYFLTDSYIADTLVKNNPNIRLDEIIKEFPDKLVLKLEYIEPVAQLKLNVGFAELSDEGKILKKLKPSQTRLKQKNVRLPIINFYQQFDYYQITTGNNLDYEEIVTTLFLLKKSRELDLKIESIDISGLTMIVFNLKDKKIIFTSQKTNEKQAFELEAIIKQFKIEAKDFKILDLRFDKPLIKF</sequence>
<evidence type="ECO:0000313" key="3">
    <source>
        <dbReference type="Proteomes" id="UP000177913"/>
    </source>
</evidence>
<accession>A0A1F7H1L0</accession>
<evidence type="ECO:0000256" key="1">
    <source>
        <dbReference type="SAM" id="Phobius"/>
    </source>
</evidence>